<evidence type="ECO:0000313" key="2">
    <source>
        <dbReference type="EMBL" id="WZH47089.1"/>
    </source>
</evidence>
<dbReference type="Proteomes" id="UP001489902">
    <property type="component" value="Chromosome 4"/>
</dbReference>
<name>A0ABZ2X200_9HYPO</name>
<proteinExistence type="predicted"/>
<keyword evidence="1" id="KW-0732">Signal</keyword>
<keyword evidence="3" id="KW-1185">Reference proteome</keyword>
<feature type="chain" id="PRO_5045270445" description="Extracellular membrane protein CFEM domain-containing protein" evidence="1">
    <location>
        <begin position="20"/>
        <end position="88"/>
    </location>
</feature>
<organism evidence="2 3">
    <name type="scientific">Fusarium acuminatum</name>
    <dbReference type="NCBI Taxonomy" id="5515"/>
    <lineage>
        <taxon>Eukaryota</taxon>
        <taxon>Fungi</taxon>
        <taxon>Dikarya</taxon>
        <taxon>Ascomycota</taxon>
        <taxon>Pezizomycotina</taxon>
        <taxon>Sordariomycetes</taxon>
        <taxon>Hypocreomycetidae</taxon>
        <taxon>Hypocreales</taxon>
        <taxon>Nectriaceae</taxon>
        <taxon>Fusarium</taxon>
        <taxon>Fusarium tricinctum species complex</taxon>
    </lineage>
</organism>
<sequence length="88" mass="9030">MVSLLTFITMVAAASSVQAAVWCQCLFPDASHCCVASGAGSCQEKCANAGQALPWNGGALERQIKKCNASGKGFGISFITAQGRTQCA</sequence>
<protein>
    <recommendedName>
        <fullName evidence="4">Extracellular membrane protein CFEM domain-containing protein</fullName>
    </recommendedName>
</protein>
<reference evidence="2 3" key="1">
    <citation type="submission" date="2024-04" db="EMBL/GenBank/DDBJ databases">
        <title>Complete genome sequence of Fusarium acuminatum.</title>
        <authorList>
            <person name="Lan B."/>
        </authorList>
    </citation>
    <scope>NUCLEOTIDE SEQUENCE [LARGE SCALE GENOMIC DNA]</scope>
    <source>
        <strain evidence="2">1A</strain>
    </source>
</reference>
<evidence type="ECO:0008006" key="4">
    <source>
        <dbReference type="Google" id="ProtNLM"/>
    </source>
</evidence>
<feature type="signal peptide" evidence="1">
    <location>
        <begin position="1"/>
        <end position="19"/>
    </location>
</feature>
<evidence type="ECO:0000256" key="1">
    <source>
        <dbReference type="SAM" id="SignalP"/>
    </source>
</evidence>
<evidence type="ECO:0000313" key="3">
    <source>
        <dbReference type="Proteomes" id="UP001489902"/>
    </source>
</evidence>
<accession>A0ABZ2X200</accession>
<dbReference type="EMBL" id="CP151263">
    <property type="protein sequence ID" value="WZH47089.1"/>
    <property type="molecule type" value="Genomic_DNA"/>
</dbReference>
<gene>
    <name evidence="2" type="ORF">QYS62_008231</name>
</gene>